<name>A0A0C9QYR8_9HYME</name>
<feature type="non-terminal residue" evidence="5">
    <location>
        <position position="1"/>
    </location>
</feature>
<comment type="subcellular location">
    <subcellularLocation>
        <location evidence="1">Secreted</location>
    </subcellularLocation>
</comment>
<feature type="domain" description="Single" evidence="4">
    <location>
        <begin position="75"/>
        <end position="123"/>
    </location>
</feature>
<dbReference type="EMBL" id="GBYB01008954">
    <property type="protein sequence ID" value="JAG78721.1"/>
    <property type="molecule type" value="Transcribed_RNA"/>
</dbReference>
<reference evidence="5" key="1">
    <citation type="submission" date="2015-01" db="EMBL/GenBank/DDBJ databases">
        <title>Transcriptome Assembly of Fopius arisanus.</title>
        <authorList>
            <person name="Geib S."/>
        </authorList>
    </citation>
    <scope>NUCLEOTIDE SEQUENCE</scope>
</reference>
<evidence type="ECO:0000259" key="4">
    <source>
        <dbReference type="Pfam" id="PF15430"/>
    </source>
</evidence>
<accession>A0A0C9QYR8</accession>
<evidence type="ECO:0000313" key="5">
    <source>
        <dbReference type="EMBL" id="JAG78721.1"/>
    </source>
</evidence>
<gene>
    <name evidence="5" type="primary">Cyld_0</name>
    <name evidence="5" type="ORF">g.9514</name>
</gene>
<dbReference type="GO" id="GO:0005576">
    <property type="term" value="C:extracellular region"/>
    <property type="evidence" value="ECO:0007669"/>
    <property type="project" value="UniProtKB-SubCell"/>
</dbReference>
<organism evidence="5">
    <name type="scientific">Fopius arisanus</name>
    <dbReference type="NCBI Taxonomy" id="64838"/>
    <lineage>
        <taxon>Eukaryota</taxon>
        <taxon>Metazoa</taxon>
        <taxon>Ecdysozoa</taxon>
        <taxon>Arthropoda</taxon>
        <taxon>Hexapoda</taxon>
        <taxon>Insecta</taxon>
        <taxon>Pterygota</taxon>
        <taxon>Neoptera</taxon>
        <taxon>Endopterygota</taxon>
        <taxon>Hymenoptera</taxon>
        <taxon>Apocrita</taxon>
        <taxon>Ichneumonoidea</taxon>
        <taxon>Braconidae</taxon>
        <taxon>Opiinae</taxon>
        <taxon>Fopius</taxon>
    </lineage>
</organism>
<evidence type="ECO:0000256" key="2">
    <source>
        <dbReference type="ARBA" id="ARBA00022525"/>
    </source>
</evidence>
<proteinExistence type="predicted"/>
<keyword evidence="3" id="KW-0732">Signal</keyword>
<evidence type="ECO:0000256" key="1">
    <source>
        <dbReference type="ARBA" id="ARBA00004613"/>
    </source>
</evidence>
<evidence type="ECO:0000256" key="3">
    <source>
        <dbReference type="SAM" id="SignalP"/>
    </source>
</evidence>
<dbReference type="InterPro" id="IPR029277">
    <property type="entry name" value="SVWC_dom"/>
</dbReference>
<feature type="chain" id="PRO_5002201433" evidence="3">
    <location>
        <begin position="47"/>
        <end position="128"/>
    </location>
</feature>
<protein>
    <submittedName>
        <fullName evidence="5">Cyld_0 protein</fullName>
    </submittedName>
</protein>
<dbReference type="Pfam" id="PF15430">
    <property type="entry name" value="SVWC"/>
    <property type="match status" value="1"/>
</dbReference>
<feature type="signal peptide" evidence="3">
    <location>
        <begin position="1"/>
        <end position="46"/>
    </location>
</feature>
<sequence>VRCRSINDESLSVIGGGLISLSITMKTNLVLPLLGVLLTTCLSAQAECPPFYGEVRPPGWTPPHKSPVPVGTQVEHHCAIHTCNENNLWSSRGCGVYSCRDQIGYKDYDYTKAFPLCCPRPICQSDLQ</sequence>
<dbReference type="AlphaFoldDB" id="A0A0C9QYR8"/>
<keyword evidence="2" id="KW-0964">Secreted</keyword>